<dbReference type="Proteomes" id="UP000245533">
    <property type="component" value="Unassembled WGS sequence"/>
</dbReference>
<protein>
    <submittedName>
        <fullName evidence="5">GntR family transcriptional regulator</fullName>
    </submittedName>
</protein>
<dbReference type="InterPro" id="IPR000524">
    <property type="entry name" value="Tscrpt_reg_HTH_GntR"/>
</dbReference>
<dbReference type="Pfam" id="PF07702">
    <property type="entry name" value="UTRA"/>
    <property type="match status" value="1"/>
</dbReference>
<dbReference type="PROSITE" id="PS50949">
    <property type="entry name" value="HTH_GNTR"/>
    <property type="match status" value="1"/>
</dbReference>
<keyword evidence="1" id="KW-0805">Transcription regulation</keyword>
<comment type="caution">
    <text evidence="5">The sequence shown here is derived from an EMBL/GenBank/DDBJ whole genome shotgun (WGS) entry which is preliminary data.</text>
</comment>
<dbReference type="Gene3D" id="1.10.10.10">
    <property type="entry name" value="Winged helix-like DNA-binding domain superfamily/Winged helix DNA-binding domain"/>
    <property type="match status" value="1"/>
</dbReference>
<dbReference type="CDD" id="cd07377">
    <property type="entry name" value="WHTH_GntR"/>
    <property type="match status" value="1"/>
</dbReference>
<dbReference type="SUPFAM" id="SSF64288">
    <property type="entry name" value="Chorismate lyase-like"/>
    <property type="match status" value="1"/>
</dbReference>
<keyword evidence="2" id="KW-0238">DNA-binding</keyword>
<dbReference type="InterPro" id="IPR028978">
    <property type="entry name" value="Chorismate_lyase_/UTRA_dom_sf"/>
</dbReference>
<dbReference type="AlphaFoldDB" id="A0A316TX84"/>
<accession>A0A316TX84</accession>
<name>A0A316TX84_9BACT</name>
<dbReference type="GO" id="GO:0045892">
    <property type="term" value="P:negative regulation of DNA-templated transcription"/>
    <property type="evidence" value="ECO:0007669"/>
    <property type="project" value="TreeGrafter"/>
</dbReference>
<keyword evidence="3" id="KW-0804">Transcription</keyword>
<evidence type="ECO:0000313" key="6">
    <source>
        <dbReference type="Proteomes" id="UP000245533"/>
    </source>
</evidence>
<dbReference type="SUPFAM" id="SSF46785">
    <property type="entry name" value="Winged helix' DNA-binding domain"/>
    <property type="match status" value="1"/>
</dbReference>
<dbReference type="Gene3D" id="3.40.1410.10">
    <property type="entry name" value="Chorismate lyase-like"/>
    <property type="match status" value="1"/>
</dbReference>
<evidence type="ECO:0000259" key="4">
    <source>
        <dbReference type="PROSITE" id="PS50949"/>
    </source>
</evidence>
<evidence type="ECO:0000313" key="5">
    <source>
        <dbReference type="EMBL" id="PWN08049.1"/>
    </source>
</evidence>
<gene>
    <name evidence="5" type="ORF">DDZ15_02265</name>
</gene>
<dbReference type="PANTHER" id="PTHR44846:SF1">
    <property type="entry name" value="MANNOSYL-D-GLYCERATE TRANSPORT_METABOLISM SYSTEM REPRESSOR MNGR-RELATED"/>
    <property type="match status" value="1"/>
</dbReference>
<evidence type="ECO:0000256" key="3">
    <source>
        <dbReference type="ARBA" id="ARBA00023163"/>
    </source>
</evidence>
<organism evidence="5 6">
    <name type="scientific">Rhodohalobacter mucosus</name>
    <dbReference type="NCBI Taxonomy" id="2079485"/>
    <lineage>
        <taxon>Bacteria</taxon>
        <taxon>Pseudomonadati</taxon>
        <taxon>Balneolota</taxon>
        <taxon>Balneolia</taxon>
        <taxon>Balneolales</taxon>
        <taxon>Balneolaceae</taxon>
        <taxon>Rhodohalobacter</taxon>
    </lineage>
</organism>
<proteinExistence type="predicted"/>
<dbReference type="FunFam" id="1.10.10.10:FF:000079">
    <property type="entry name" value="GntR family transcriptional regulator"/>
    <property type="match status" value="1"/>
</dbReference>
<dbReference type="PRINTS" id="PR00035">
    <property type="entry name" value="HTHGNTR"/>
</dbReference>
<dbReference type="GO" id="GO:0003677">
    <property type="term" value="F:DNA binding"/>
    <property type="evidence" value="ECO:0007669"/>
    <property type="project" value="UniProtKB-KW"/>
</dbReference>
<sequence length="261" mass="30088">MLKKGVPRHSQISQWIRSQIEEGVFEPEEKLPSENELAKKFDVSRVTIRRALQSLESDEVIYRCQGLGSFVSDKRTPHNLVRLTDFNEDMAKAGLKASSKVHEFRVIEAPSWLLAPLQIEKGTKVMQIDRLRLGDGDPVAFDSTWLPILYGQLLSDEKLRKSTIYKILEEEYDIEVIRGTYRFSADIADEVLSKELNIEAGSPLLVIERSTFTMGNKPVYFQRRYYRTDKVMYEMTLERSQGAEGSFENMPLKEFVPVFNP</sequence>
<dbReference type="GO" id="GO:0003700">
    <property type="term" value="F:DNA-binding transcription factor activity"/>
    <property type="evidence" value="ECO:0007669"/>
    <property type="project" value="InterPro"/>
</dbReference>
<dbReference type="Pfam" id="PF00392">
    <property type="entry name" value="GntR"/>
    <property type="match status" value="1"/>
</dbReference>
<keyword evidence="6" id="KW-1185">Reference proteome</keyword>
<dbReference type="InterPro" id="IPR050679">
    <property type="entry name" value="Bact_HTH_transcr_reg"/>
</dbReference>
<dbReference type="InterPro" id="IPR036390">
    <property type="entry name" value="WH_DNA-bd_sf"/>
</dbReference>
<dbReference type="PANTHER" id="PTHR44846">
    <property type="entry name" value="MANNOSYL-D-GLYCERATE TRANSPORT/METABOLISM SYSTEM REPRESSOR MNGR-RELATED"/>
    <property type="match status" value="1"/>
</dbReference>
<dbReference type="InterPro" id="IPR011663">
    <property type="entry name" value="UTRA"/>
</dbReference>
<dbReference type="EMBL" id="QGGB01000002">
    <property type="protein sequence ID" value="PWN08049.1"/>
    <property type="molecule type" value="Genomic_DNA"/>
</dbReference>
<evidence type="ECO:0000256" key="2">
    <source>
        <dbReference type="ARBA" id="ARBA00023125"/>
    </source>
</evidence>
<dbReference type="InterPro" id="IPR036388">
    <property type="entry name" value="WH-like_DNA-bd_sf"/>
</dbReference>
<feature type="domain" description="HTH gntR-type" evidence="4">
    <location>
        <begin position="6"/>
        <end position="74"/>
    </location>
</feature>
<dbReference type="OrthoDB" id="9815017at2"/>
<evidence type="ECO:0000256" key="1">
    <source>
        <dbReference type="ARBA" id="ARBA00023015"/>
    </source>
</evidence>
<dbReference type="SMART" id="SM00345">
    <property type="entry name" value="HTH_GNTR"/>
    <property type="match status" value="1"/>
</dbReference>
<reference evidence="5 6" key="1">
    <citation type="submission" date="2018-05" db="EMBL/GenBank/DDBJ databases">
        <title>Rhodohalobacter halophilus gen. nov., sp. nov., a moderately halophilic member of the family Balneolaceae.</title>
        <authorList>
            <person name="Liu Z.-W."/>
        </authorList>
    </citation>
    <scope>NUCLEOTIDE SEQUENCE [LARGE SCALE GENOMIC DNA]</scope>
    <source>
        <strain evidence="5 6">8A47</strain>
    </source>
</reference>
<dbReference type="SMART" id="SM00866">
    <property type="entry name" value="UTRA"/>
    <property type="match status" value="1"/>
</dbReference>